<accession>A0A6L2L031</accession>
<dbReference type="EMBL" id="BKCJ010003464">
    <property type="protein sequence ID" value="GEU55251.1"/>
    <property type="molecule type" value="Genomic_DNA"/>
</dbReference>
<feature type="compositionally biased region" description="Basic and acidic residues" evidence="1">
    <location>
        <begin position="590"/>
        <end position="621"/>
    </location>
</feature>
<protein>
    <submittedName>
        <fullName evidence="2">Gag-Pol polyprotein</fullName>
    </submittedName>
</protein>
<organism evidence="2">
    <name type="scientific">Tanacetum cinerariifolium</name>
    <name type="common">Dalmatian daisy</name>
    <name type="synonym">Chrysanthemum cinerariifolium</name>
    <dbReference type="NCBI Taxonomy" id="118510"/>
    <lineage>
        <taxon>Eukaryota</taxon>
        <taxon>Viridiplantae</taxon>
        <taxon>Streptophyta</taxon>
        <taxon>Embryophyta</taxon>
        <taxon>Tracheophyta</taxon>
        <taxon>Spermatophyta</taxon>
        <taxon>Magnoliopsida</taxon>
        <taxon>eudicotyledons</taxon>
        <taxon>Gunneridae</taxon>
        <taxon>Pentapetalae</taxon>
        <taxon>asterids</taxon>
        <taxon>campanulids</taxon>
        <taxon>Asterales</taxon>
        <taxon>Asteraceae</taxon>
        <taxon>Asteroideae</taxon>
        <taxon>Anthemideae</taxon>
        <taxon>Anthemidinae</taxon>
        <taxon>Tanacetum</taxon>
    </lineage>
</organism>
<dbReference type="PANTHER" id="PTHR42648:SF28">
    <property type="entry name" value="TRANSPOSON-ENCODED PROTEIN WITH RIBONUCLEASE H-LIKE AND RETROVIRUS ZINC FINGER-LIKE DOMAINS"/>
    <property type="match status" value="1"/>
</dbReference>
<dbReference type="CDD" id="cd09272">
    <property type="entry name" value="RNase_HI_RT_Ty1"/>
    <property type="match status" value="1"/>
</dbReference>
<dbReference type="GO" id="GO:0003676">
    <property type="term" value="F:nucleic acid binding"/>
    <property type="evidence" value="ECO:0007669"/>
    <property type="project" value="InterPro"/>
</dbReference>
<sequence>MHSWLGHVFGSHSRFLASTGAPGKLDAHDISGYSGCKLEKFSALPFSNNISSSTAPFDIVHFDVWDLLPYPQKEVPSTITLMKTQHSTVIKCFRCDLSGEYTSNEFVCLLKSDGTIYQTSCTDTPQQNDVAKRKHHHLVETARSFFLSVDVPSVFWGEAVLTTTYTVMAEELAALHQTQTWDLVPLRVGKCVIGSPWVYKIKTKSDGFIERYKARLIAKGNAQKYEVFMTPLRGVSLNLGEVFKLRKALYGLKQALHAWYLRGTQYQTLLYSSMSALDMRAYCDSDWDGDVVSRKSTIGFCIFLGDSLISWNSKKQDVLSKAEYRAMLVTTKGEQDMLGQTSCPSIMPKASRLANSMLNHEDQREIDVYFEQIISTPYNMVPNTGVGSRFYLKSPEITPIVPVVVYFELTGPLTATPSKIPLTFHIIKDATTRSEIASKDEQEEAKVTKESEDMKLSIMKEKFLAMVESEKARVKDYTKLVVTDGMVDYGKGKLVENNGKEKETEHHHLKVNKDINNRKGKVHDIQNRVGSVEVDLARAIKAKQVDDHEDDDLDTLNLENRMKKLKEDFGMFLKAKKAKESKKAKKVKEAKKARDAELTKQAKKARDAELKEKEEKKAKKT</sequence>
<dbReference type="InterPro" id="IPR039537">
    <property type="entry name" value="Retrotran_Ty1/copia-like"/>
</dbReference>
<comment type="caution">
    <text evidence="2">The sequence shown here is derived from an EMBL/GenBank/DDBJ whole genome shotgun (WGS) entry which is preliminary data.</text>
</comment>
<name>A0A6L2L031_TANCI</name>
<proteinExistence type="predicted"/>
<reference evidence="2" key="1">
    <citation type="journal article" date="2019" name="Sci. Rep.">
        <title>Draft genome of Tanacetum cinerariifolium, the natural source of mosquito coil.</title>
        <authorList>
            <person name="Yamashiro T."/>
            <person name="Shiraishi A."/>
            <person name="Satake H."/>
            <person name="Nakayama K."/>
        </authorList>
    </citation>
    <scope>NUCLEOTIDE SEQUENCE</scope>
</reference>
<dbReference type="AlphaFoldDB" id="A0A6L2L031"/>
<dbReference type="Gene3D" id="3.30.420.10">
    <property type="entry name" value="Ribonuclease H-like superfamily/Ribonuclease H"/>
    <property type="match status" value="1"/>
</dbReference>
<feature type="region of interest" description="Disordered" evidence="1">
    <location>
        <begin position="580"/>
        <end position="621"/>
    </location>
</feature>
<dbReference type="SUPFAM" id="SSF53098">
    <property type="entry name" value="Ribonuclease H-like"/>
    <property type="match status" value="1"/>
</dbReference>
<feature type="compositionally biased region" description="Basic residues" evidence="1">
    <location>
        <begin position="580"/>
        <end position="589"/>
    </location>
</feature>
<dbReference type="InterPro" id="IPR036397">
    <property type="entry name" value="RNaseH_sf"/>
</dbReference>
<dbReference type="PANTHER" id="PTHR42648">
    <property type="entry name" value="TRANSPOSASE, PUTATIVE-RELATED"/>
    <property type="match status" value="1"/>
</dbReference>
<evidence type="ECO:0000256" key="1">
    <source>
        <dbReference type="SAM" id="MobiDB-lite"/>
    </source>
</evidence>
<gene>
    <name evidence="2" type="ORF">Tci_027229</name>
</gene>
<evidence type="ECO:0000313" key="2">
    <source>
        <dbReference type="EMBL" id="GEU55251.1"/>
    </source>
</evidence>
<dbReference type="InterPro" id="IPR012337">
    <property type="entry name" value="RNaseH-like_sf"/>
</dbReference>